<keyword evidence="2" id="KW-1185">Reference proteome</keyword>
<dbReference type="Proteomes" id="UP000436016">
    <property type="component" value="Unassembled WGS sequence"/>
</dbReference>
<organism evidence="1 2">
    <name type="scientific">Oceanomicrobium pacificus</name>
    <dbReference type="NCBI Taxonomy" id="2692916"/>
    <lineage>
        <taxon>Bacteria</taxon>
        <taxon>Pseudomonadati</taxon>
        <taxon>Pseudomonadota</taxon>
        <taxon>Alphaproteobacteria</taxon>
        <taxon>Rhodobacterales</taxon>
        <taxon>Paracoccaceae</taxon>
        <taxon>Oceanomicrobium</taxon>
    </lineage>
</organism>
<evidence type="ECO:0000313" key="1">
    <source>
        <dbReference type="EMBL" id="MXU65953.1"/>
    </source>
</evidence>
<dbReference type="RefSeq" id="WP_160854894.1">
    <property type="nucleotide sequence ID" value="NZ_WUWG01000003.1"/>
</dbReference>
<dbReference type="EMBL" id="WUWG01000003">
    <property type="protein sequence ID" value="MXU65953.1"/>
    <property type="molecule type" value="Genomic_DNA"/>
</dbReference>
<accession>A0A6B0TY77</accession>
<evidence type="ECO:0000313" key="2">
    <source>
        <dbReference type="Proteomes" id="UP000436016"/>
    </source>
</evidence>
<dbReference type="AlphaFoldDB" id="A0A6B0TY77"/>
<protein>
    <recommendedName>
        <fullName evidence="3">Amidohydrolase family protein</fullName>
    </recommendedName>
</protein>
<reference evidence="1 2" key="1">
    <citation type="submission" date="2019-12" db="EMBL/GenBank/DDBJ databases">
        <title>Strain KN286 was isolated from seawater, which was collected from Caroline Seamount in the tropical western Pacific.</title>
        <authorList>
            <person name="Wang Q."/>
        </authorList>
    </citation>
    <scope>NUCLEOTIDE SEQUENCE [LARGE SCALE GENOMIC DNA]</scope>
    <source>
        <strain evidence="1 2">KN286</strain>
    </source>
</reference>
<evidence type="ECO:0008006" key="3">
    <source>
        <dbReference type="Google" id="ProtNLM"/>
    </source>
</evidence>
<sequence length="71" mass="7800">MRPDNSPVHWTRVTACQTSIKDVIGSLEAGTTADLAIWQKTLRDNDPGNMIEEALVAGTMPNSEFTHRDGM</sequence>
<proteinExistence type="predicted"/>
<gene>
    <name evidence="1" type="ORF">GSH16_10870</name>
</gene>
<name>A0A6B0TY77_9RHOB</name>
<comment type="caution">
    <text evidence="1">The sequence shown here is derived from an EMBL/GenBank/DDBJ whole genome shotgun (WGS) entry which is preliminary data.</text>
</comment>